<feature type="compositionally biased region" description="Basic residues" evidence="1">
    <location>
        <begin position="1"/>
        <end position="14"/>
    </location>
</feature>
<organism evidence="2 3">
    <name type="scientific">Sekira virus</name>
    <dbReference type="NCBI Taxonomy" id="2776145"/>
    <lineage>
        <taxon>Viruses</taxon>
        <taxon>Riboviria</taxon>
        <taxon>Orthornavirae</taxon>
        <taxon>Negarnaviricota</taxon>
        <taxon>Haploviricotina</taxon>
        <taxon>Monjiviricetes</taxon>
        <taxon>Mononegavirales</taxon>
        <taxon>Nyamiviridae</taxon>
        <taxon>Nyavirus</taxon>
        <taxon>Nyavirus argatis</taxon>
    </lineage>
</organism>
<dbReference type="KEGG" id="vg:80537625"/>
<dbReference type="Proteomes" id="UP000830786">
    <property type="component" value="Segment"/>
</dbReference>
<evidence type="ECO:0000256" key="1">
    <source>
        <dbReference type="SAM" id="MobiDB-lite"/>
    </source>
</evidence>
<name>A0AAD1NGI0_9MONO</name>
<reference evidence="2" key="1">
    <citation type="journal article" date="2021" name="Virus Res.">
        <title>A novel nyavirus lacking matrix and glycoprotein genes from Argas japonicus ticks.</title>
        <authorList>
            <person name="Kobayashi D."/>
            <person name="Komatsu N."/>
            <person name="Faizah A.N."/>
            <person name="Amoa-Bosompem M."/>
            <person name="Sawabe K."/>
            <person name="Isawa H."/>
        </authorList>
    </citation>
    <scope>NUCLEOTIDE SEQUENCE</scope>
    <source>
        <strain evidence="2">19AP3</strain>
    </source>
</reference>
<gene>
    <name evidence="2" type="primary">X</name>
</gene>
<dbReference type="EMBL" id="LC585887">
    <property type="protein sequence ID" value="BCL64175.1"/>
    <property type="molecule type" value="Viral_cRNA"/>
</dbReference>
<dbReference type="GeneID" id="80537625"/>
<evidence type="ECO:0000313" key="3">
    <source>
        <dbReference type="Proteomes" id="UP000830786"/>
    </source>
</evidence>
<protein>
    <submittedName>
        <fullName evidence="2">X protein</fullName>
    </submittedName>
</protein>
<feature type="region of interest" description="Disordered" evidence="1">
    <location>
        <begin position="1"/>
        <end position="26"/>
    </location>
</feature>
<sequence>MPKLSRKRAQHKPASRALASPGPRQTPNRTIMLAVRRIMVARFFSWMRNIKGMILSSSSSKQLEGRQALALIGVKRLHLGMDQFYDPWKLLILEAELYLSHPSVLVLPSSERPVTVEV</sequence>
<accession>A0AAD1NGI0</accession>
<proteinExistence type="predicted"/>
<dbReference type="RefSeq" id="YP_010799276.1">
    <property type="nucleotide sequence ID" value="NC_076611.1"/>
</dbReference>
<keyword evidence="3" id="KW-1185">Reference proteome</keyword>
<evidence type="ECO:0000313" key="2">
    <source>
        <dbReference type="EMBL" id="BCL64175.1"/>
    </source>
</evidence>